<dbReference type="InterPro" id="IPR008203">
    <property type="entry name" value="AF2212-like"/>
</dbReference>
<dbReference type="OrthoDB" id="428699at2"/>
<dbReference type="SUPFAM" id="SSF141694">
    <property type="entry name" value="AF2212/PG0164-like"/>
    <property type="match status" value="1"/>
</dbReference>
<dbReference type="RefSeq" id="WP_071453311.1">
    <property type="nucleotide sequence ID" value="NZ_CP017675.1"/>
</dbReference>
<dbReference type="Gene3D" id="4.10.1150.10">
    <property type="entry name" value="AF2212/PG0164-like"/>
    <property type="match status" value="1"/>
</dbReference>
<dbReference type="AlphaFoldDB" id="A0A1J0A9K0"/>
<reference evidence="1 2" key="1">
    <citation type="submission" date="2016-10" db="EMBL/GenBank/DDBJ databases">
        <title>Description of Gloeomargarita lithophora gen. nov., sp. nov., a thylakoid-bearing basal-branching cyanobacterium with intracellular carbonates, and proposal for Gloeomargaritales ord. nov.</title>
        <authorList>
            <person name="Moreira D."/>
            <person name="Tavera R."/>
            <person name="Benzerara K."/>
            <person name="Skouri-Panet F."/>
            <person name="Couradeau E."/>
            <person name="Gerard E."/>
            <person name="Loussert C."/>
            <person name="Novelo E."/>
            <person name="Zivanovic Y."/>
            <person name="Lopez-Garcia P."/>
        </authorList>
    </citation>
    <scope>NUCLEOTIDE SEQUENCE [LARGE SCALE GENOMIC DNA]</scope>
    <source>
        <strain evidence="1 2">D10</strain>
    </source>
</reference>
<accession>A0A1J0A9K0</accession>
<sequence>MSQTIGAVFEKGILYPEEPLELEEGTRVKIKIEIVSPAKINKPQSFLQTARCLQLEGLTDTHLKSLRPINKSVLTF</sequence>
<dbReference type="KEGG" id="glt:GlitD10_0296"/>
<gene>
    <name evidence="1" type="ORF">GlitD10_0296</name>
</gene>
<dbReference type="InterPro" id="IPR024069">
    <property type="entry name" value="AF2212-like_dom_sf"/>
</dbReference>
<evidence type="ECO:0000313" key="1">
    <source>
        <dbReference type="EMBL" id="APB32603.1"/>
    </source>
</evidence>
<keyword evidence="2" id="KW-1185">Reference proteome</keyword>
<organism evidence="1 2">
    <name type="scientific">Gloeomargarita lithophora Alchichica-D10</name>
    <dbReference type="NCBI Taxonomy" id="1188229"/>
    <lineage>
        <taxon>Bacteria</taxon>
        <taxon>Bacillati</taxon>
        <taxon>Cyanobacteriota</taxon>
        <taxon>Cyanophyceae</taxon>
        <taxon>Gloeomargaritales</taxon>
        <taxon>Gloeomargaritaceae</taxon>
        <taxon>Gloeomargarita</taxon>
    </lineage>
</organism>
<dbReference type="Proteomes" id="UP000180235">
    <property type="component" value="Chromosome"/>
</dbReference>
<evidence type="ECO:0000313" key="2">
    <source>
        <dbReference type="Proteomes" id="UP000180235"/>
    </source>
</evidence>
<name>A0A1J0A9K0_9CYAN</name>
<dbReference type="Pfam" id="PF01954">
    <property type="entry name" value="AF2212-like"/>
    <property type="match status" value="1"/>
</dbReference>
<proteinExistence type="predicted"/>
<evidence type="ECO:0008006" key="3">
    <source>
        <dbReference type="Google" id="ProtNLM"/>
    </source>
</evidence>
<dbReference type="EMBL" id="CP017675">
    <property type="protein sequence ID" value="APB32603.1"/>
    <property type="molecule type" value="Genomic_DNA"/>
</dbReference>
<protein>
    <recommendedName>
        <fullName evidence="3">DUF104 domain-containing protein</fullName>
    </recommendedName>
</protein>